<dbReference type="PROSITE" id="PS50930">
    <property type="entry name" value="HTH_LYTTR"/>
    <property type="match status" value="1"/>
</dbReference>
<evidence type="ECO:0000259" key="2">
    <source>
        <dbReference type="PROSITE" id="PS50110"/>
    </source>
</evidence>
<protein>
    <submittedName>
        <fullName evidence="4">Response regulator transcription factor</fullName>
    </submittedName>
</protein>
<dbReference type="PANTHER" id="PTHR37299:SF1">
    <property type="entry name" value="STAGE 0 SPORULATION PROTEIN A HOMOLOG"/>
    <property type="match status" value="1"/>
</dbReference>
<feature type="domain" description="HTH LytTR-type" evidence="3">
    <location>
        <begin position="144"/>
        <end position="222"/>
    </location>
</feature>
<dbReference type="InterPro" id="IPR046947">
    <property type="entry name" value="LytR-like"/>
</dbReference>
<evidence type="ECO:0000259" key="3">
    <source>
        <dbReference type="PROSITE" id="PS50930"/>
    </source>
</evidence>
<dbReference type="GO" id="GO:0003677">
    <property type="term" value="F:DNA binding"/>
    <property type="evidence" value="ECO:0007669"/>
    <property type="project" value="InterPro"/>
</dbReference>
<dbReference type="Proteomes" id="UP000753961">
    <property type="component" value="Unassembled WGS sequence"/>
</dbReference>
<proteinExistence type="predicted"/>
<dbReference type="Gene3D" id="2.40.50.1020">
    <property type="entry name" value="LytTr DNA-binding domain"/>
    <property type="match status" value="1"/>
</dbReference>
<dbReference type="GO" id="GO:0000156">
    <property type="term" value="F:phosphorelay response regulator activity"/>
    <property type="evidence" value="ECO:0007669"/>
    <property type="project" value="InterPro"/>
</dbReference>
<reference evidence="4" key="1">
    <citation type="submission" date="2021-06" db="EMBL/GenBank/DDBJ databases">
        <title>44 bacteria genomes isolated from Dapeng, Shenzhen.</title>
        <authorList>
            <person name="Zheng W."/>
            <person name="Yu S."/>
            <person name="Huang Y."/>
        </authorList>
    </citation>
    <scope>NUCLEOTIDE SEQUENCE</scope>
    <source>
        <strain evidence="4">DP5N28-2</strain>
    </source>
</reference>
<feature type="domain" description="Response regulatory" evidence="2">
    <location>
        <begin position="2"/>
        <end position="113"/>
    </location>
</feature>
<dbReference type="Pfam" id="PF00072">
    <property type="entry name" value="Response_reg"/>
    <property type="match status" value="1"/>
</dbReference>
<dbReference type="InterPro" id="IPR001789">
    <property type="entry name" value="Sig_transdc_resp-reg_receiver"/>
</dbReference>
<dbReference type="InterPro" id="IPR011006">
    <property type="entry name" value="CheY-like_superfamily"/>
</dbReference>
<dbReference type="SMART" id="SM00448">
    <property type="entry name" value="REC"/>
    <property type="match status" value="1"/>
</dbReference>
<evidence type="ECO:0000256" key="1">
    <source>
        <dbReference type="PROSITE-ProRule" id="PRU00169"/>
    </source>
</evidence>
<organism evidence="4 5">
    <name type="scientific">Membranihabitans marinus</name>
    <dbReference type="NCBI Taxonomy" id="1227546"/>
    <lineage>
        <taxon>Bacteria</taxon>
        <taxon>Pseudomonadati</taxon>
        <taxon>Bacteroidota</taxon>
        <taxon>Saprospiria</taxon>
        <taxon>Saprospirales</taxon>
        <taxon>Saprospiraceae</taxon>
        <taxon>Membranihabitans</taxon>
    </lineage>
</organism>
<dbReference type="InterPro" id="IPR007492">
    <property type="entry name" value="LytTR_DNA-bd_dom"/>
</dbReference>
<dbReference type="AlphaFoldDB" id="A0A953HMJ6"/>
<feature type="modified residue" description="4-aspartylphosphate" evidence="1">
    <location>
        <position position="53"/>
    </location>
</feature>
<dbReference type="PANTHER" id="PTHR37299">
    <property type="entry name" value="TRANSCRIPTIONAL REGULATOR-RELATED"/>
    <property type="match status" value="1"/>
</dbReference>
<dbReference type="SUPFAM" id="SSF52172">
    <property type="entry name" value="CheY-like"/>
    <property type="match status" value="1"/>
</dbReference>
<dbReference type="PROSITE" id="PS50110">
    <property type="entry name" value="RESPONSE_REGULATORY"/>
    <property type="match status" value="1"/>
</dbReference>
<gene>
    <name evidence="4" type="ORF">KUV50_11350</name>
</gene>
<comment type="caution">
    <text evidence="4">The sequence shown here is derived from an EMBL/GenBank/DDBJ whole genome shotgun (WGS) entry which is preliminary data.</text>
</comment>
<dbReference type="EMBL" id="JAHVHU010000010">
    <property type="protein sequence ID" value="MBY5958734.1"/>
    <property type="molecule type" value="Genomic_DNA"/>
</dbReference>
<keyword evidence="1" id="KW-0597">Phosphoprotein</keyword>
<keyword evidence="5" id="KW-1185">Reference proteome</keyword>
<dbReference type="RefSeq" id="WP_222580274.1">
    <property type="nucleotide sequence ID" value="NZ_JAHVHU010000010.1"/>
</dbReference>
<sequence>MDCIIIEDQAPARRILEKYIENMGTLELKGSFTDALKAMAYLKNEKVDFILLDIHLPKISGIEFLKSLSHPPQVILTTAFQDYALEGYELDVVDYLLKPFSFQRFVKAVSKVSVNKTSLHADEGPYFKKGAPLDLFIKSGYDHIKIHVPDVLFIKADSDYTELYLPEQKHLTSESLGYWEDFLDQNYFARVHKSYIVNVTKIKKVTGGQIYLDNNTEIPIGRVYKDDFMSRYIH</sequence>
<name>A0A953HMJ6_9BACT</name>
<dbReference type="SMART" id="SM00850">
    <property type="entry name" value="LytTR"/>
    <property type="match status" value="1"/>
</dbReference>
<dbReference type="Gene3D" id="3.40.50.2300">
    <property type="match status" value="1"/>
</dbReference>
<accession>A0A953HMJ6</accession>
<evidence type="ECO:0000313" key="5">
    <source>
        <dbReference type="Proteomes" id="UP000753961"/>
    </source>
</evidence>
<dbReference type="Pfam" id="PF04397">
    <property type="entry name" value="LytTR"/>
    <property type="match status" value="1"/>
</dbReference>
<evidence type="ECO:0000313" key="4">
    <source>
        <dbReference type="EMBL" id="MBY5958734.1"/>
    </source>
</evidence>